<accession>A0AAD9KFP1</accession>
<evidence type="ECO:0000313" key="1">
    <source>
        <dbReference type="EMBL" id="KAK2169920.1"/>
    </source>
</evidence>
<organism evidence="1 2">
    <name type="scientific">Paralvinella palmiformis</name>
    <dbReference type="NCBI Taxonomy" id="53620"/>
    <lineage>
        <taxon>Eukaryota</taxon>
        <taxon>Metazoa</taxon>
        <taxon>Spiralia</taxon>
        <taxon>Lophotrochozoa</taxon>
        <taxon>Annelida</taxon>
        <taxon>Polychaeta</taxon>
        <taxon>Sedentaria</taxon>
        <taxon>Canalipalpata</taxon>
        <taxon>Terebellida</taxon>
        <taxon>Terebelliformia</taxon>
        <taxon>Alvinellidae</taxon>
        <taxon>Paralvinella</taxon>
    </lineage>
</organism>
<dbReference type="AlphaFoldDB" id="A0AAD9KFP1"/>
<dbReference type="EMBL" id="JAODUP010000006">
    <property type="protein sequence ID" value="KAK2169920.1"/>
    <property type="molecule type" value="Genomic_DNA"/>
</dbReference>
<dbReference type="Gene3D" id="3.60.10.10">
    <property type="entry name" value="Endonuclease/exonuclease/phosphatase"/>
    <property type="match status" value="1"/>
</dbReference>
<dbReference type="InterPro" id="IPR036691">
    <property type="entry name" value="Endo/exonu/phosph_ase_sf"/>
</dbReference>
<proteinExistence type="predicted"/>
<reference evidence="1" key="1">
    <citation type="journal article" date="2023" name="Mol. Biol. Evol.">
        <title>Third-Generation Sequencing Reveals the Adaptive Role of the Epigenome in Three Deep-Sea Polychaetes.</title>
        <authorList>
            <person name="Perez M."/>
            <person name="Aroh O."/>
            <person name="Sun Y."/>
            <person name="Lan Y."/>
            <person name="Juniper S.K."/>
            <person name="Young C.R."/>
            <person name="Angers B."/>
            <person name="Qian P.Y."/>
        </authorList>
    </citation>
    <scope>NUCLEOTIDE SEQUENCE</scope>
    <source>
        <strain evidence="1">P08H-3</strain>
    </source>
</reference>
<dbReference type="Proteomes" id="UP001208570">
    <property type="component" value="Unassembled WGS sequence"/>
</dbReference>
<gene>
    <name evidence="1" type="ORF">LSH36_6g15020</name>
</gene>
<evidence type="ECO:0000313" key="2">
    <source>
        <dbReference type="Proteomes" id="UP001208570"/>
    </source>
</evidence>
<sequence>MEAQNIINICRVEHPSTRQCTWRKRNPYPIHSSLDIFLVSDSIQGCVECSSIGRCYKTDHSLININCCFVDLEWRPDYWKLHCSLLIDPEYVNLISAVIKQYGLIPDLNWEILKMECIETRYILLMSFTMKPTYWIEI</sequence>
<keyword evidence="2" id="KW-1185">Reference proteome</keyword>
<name>A0AAD9KFP1_9ANNE</name>
<comment type="caution">
    <text evidence="1">The sequence shown here is derived from an EMBL/GenBank/DDBJ whole genome shotgun (WGS) entry which is preliminary data.</text>
</comment>
<protein>
    <submittedName>
        <fullName evidence="1">Uncharacterized protein</fullName>
    </submittedName>
</protein>